<dbReference type="Proteomes" id="UP000215902">
    <property type="component" value="Unassembled WGS sequence"/>
</dbReference>
<keyword evidence="4 13" id="KW-0723">Serine/threonine-protein kinase</keyword>
<dbReference type="OrthoDB" id="193931at2759"/>
<dbReference type="Pfam" id="PF00069">
    <property type="entry name" value="Pkinase"/>
    <property type="match status" value="1"/>
</dbReference>
<evidence type="ECO:0000313" key="15">
    <source>
        <dbReference type="EMBL" id="PAA56501.1"/>
    </source>
</evidence>
<keyword evidence="6 12" id="KW-0547">Nucleotide-binding</keyword>
<evidence type="ECO:0000256" key="9">
    <source>
        <dbReference type="ARBA" id="ARBA00023200"/>
    </source>
</evidence>
<feature type="domain" description="Protein kinase" evidence="14">
    <location>
        <begin position="35"/>
        <end position="288"/>
    </location>
</feature>
<evidence type="ECO:0000256" key="12">
    <source>
        <dbReference type="PROSITE-ProRule" id="PRU10141"/>
    </source>
</evidence>
<dbReference type="GO" id="GO:0004674">
    <property type="term" value="F:protein serine/threonine kinase activity"/>
    <property type="evidence" value="ECO:0007669"/>
    <property type="project" value="UniProtKB-KW"/>
</dbReference>
<evidence type="ECO:0000256" key="1">
    <source>
        <dbReference type="ARBA" id="ARBA00004192"/>
    </source>
</evidence>
<protein>
    <recommendedName>
        <fullName evidence="3">Serine/threonine-protein kinase 1</fullName>
        <ecNumber evidence="2">2.7.11.1</ecNumber>
    </recommendedName>
</protein>
<evidence type="ECO:0000256" key="5">
    <source>
        <dbReference type="ARBA" id="ARBA00022679"/>
    </source>
</evidence>
<evidence type="ECO:0000256" key="3">
    <source>
        <dbReference type="ARBA" id="ARBA00016885"/>
    </source>
</evidence>
<evidence type="ECO:0000256" key="13">
    <source>
        <dbReference type="RuleBase" id="RU000304"/>
    </source>
</evidence>
<dbReference type="PROSITE" id="PS00107">
    <property type="entry name" value="PROTEIN_KINASE_ATP"/>
    <property type="match status" value="1"/>
</dbReference>
<dbReference type="InterPro" id="IPR017441">
    <property type="entry name" value="Protein_kinase_ATP_BS"/>
</dbReference>
<dbReference type="Gene3D" id="1.10.510.10">
    <property type="entry name" value="Transferase(Phosphotransferase) domain 1"/>
    <property type="match status" value="1"/>
</dbReference>
<dbReference type="EC" id="2.7.11.1" evidence="2"/>
<evidence type="ECO:0000256" key="8">
    <source>
        <dbReference type="ARBA" id="ARBA00022840"/>
    </source>
</evidence>
<dbReference type="EMBL" id="NIVC01002613">
    <property type="protein sequence ID" value="PAA56501.1"/>
    <property type="molecule type" value="Genomic_DNA"/>
</dbReference>
<dbReference type="GO" id="GO:0005524">
    <property type="term" value="F:ATP binding"/>
    <property type="evidence" value="ECO:0007669"/>
    <property type="project" value="UniProtKB-UniRule"/>
</dbReference>
<evidence type="ECO:0000256" key="2">
    <source>
        <dbReference type="ARBA" id="ARBA00012513"/>
    </source>
</evidence>
<keyword evidence="8 12" id="KW-0067">ATP-binding</keyword>
<dbReference type="PANTHER" id="PTHR22984:SF25">
    <property type="entry name" value="PROTEIN KINASE DOMAIN-CONTAINING PROTEIN"/>
    <property type="match status" value="1"/>
</dbReference>
<name>A0A267E4L6_9PLAT</name>
<comment type="catalytic activity">
    <reaction evidence="10">
        <text>L-threonyl-[protein] + ATP = O-phospho-L-threonyl-[protein] + ADP + H(+)</text>
        <dbReference type="Rhea" id="RHEA:46608"/>
        <dbReference type="Rhea" id="RHEA-COMP:11060"/>
        <dbReference type="Rhea" id="RHEA-COMP:11605"/>
        <dbReference type="ChEBI" id="CHEBI:15378"/>
        <dbReference type="ChEBI" id="CHEBI:30013"/>
        <dbReference type="ChEBI" id="CHEBI:30616"/>
        <dbReference type="ChEBI" id="CHEBI:61977"/>
        <dbReference type="ChEBI" id="CHEBI:456216"/>
        <dbReference type="EC" id="2.7.11.1"/>
    </reaction>
</comment>
<reference evidence="15 16" key="1">
    <citation type="submission" date="2017-06" db="EMBL/GenBank/DDBJ databases">
        <title>A platform for efficient transgenesis in Macrostomum lignano, a flatworm model organism for stem cell research.</title>
        <authorList>
            <person name="Berezikov E."/>
        </authorList>
    </citation>
    <scope>NUCLEOTIDE SEQUENCE [LARGE SCALE GENOMIC DNA]</scope>
    <source>
        <strain evidence="15">DV1</strain>
        <tissue evidence="15">Whole organism</tissue>
    </source>
</reference>
<comment type="caution">
    <text evidence="15">The sequence shown here is derived from an EMBL/GenBank/DDBJ whole genome shotgun (WGS) entry which is preliminary data.</text>
</comment>
<keyword evidence="7" id="KW-0418">Kinase</keyword>
<dbReference type="SMART" id="SM00220">
    <property type="entry name" value="S_TKc"/>
    <property type="match status" value="1"/>
</dbReference>
<comment type="subcellular location">
    <subcellularLocation>
        <location evidence="1">Host cytoplasm</location>
    </subcellularLocation>
</comment>
<sequence>MTPFIPDRHILALSLEEPPSTTPRWHPAENFHRDYRLGREIGSGGFGRVFLGVRNVDGAEVAVKIIQKEKMSANSWHRLANGQRLPVEVMLLQRCRAIPGVVHPIGYYEGAREWVIVMKKIRCCKDLFDYISDKKYLEETEARGFMRQLLHTLLHCHRAGILHRDIKDENLLVNLADGTIHLIDFGSGAFLRDTDYTDFDGTRVYSPPEWIRWQRYNGKKAEVWSLGILLFDMVCGDIPFEHDDQICTSRPLFKRRVSPDCRDLIHACLSSDARYRPTIEDMLRHRWFAEEPRHLTQLMVQQQQRPELKHQPPGFVTRSMAAATATSASAVSSIAAVATSSVASAVPQTAPASHLVRYSQASSAESSDSLEEVESASSCSSAAGPVFFIGSRDCSGGGGGIPFLHQDSGYFGAN</sequence>
<keyword evidence="9" id="KW-1035">Host cytoplasm</keyword>
<dbReference type="GO" id="GO:0030430">
    <property type="term" value="C:host cell cytoplasm"/>
    <property type="evidence" value="ECO:0007669"/>
    <property type="project" value="UniProtKB-SubCell"/>
</dbReference>
<evidence type="ECO:0000259" key="14">
    <source>
        <dbReference type="PROSITE" id="PS50011"/>
    </source>
</evidence>
<dbReference type="PROSITE" id="PS50011">
    <property type="entry name" value="PROTEIN_KINASE_DOM"/>
    <property type="match status" value="1"/>
</dbReference>
<dbReference type="InterPro" id="IPR011009">
    <property type="entry name" value="Kinase-like_dom_sf"/>
</dbReference>
<feature type="binding site" evidence="12">
    <location>
        <position position="64"/>
    </location>
    <ligand>
        <name>ATP</name>
        <dbReference type="ChEBI" id="CHEBI:30616"/>
    </ligand>
</feature>
<evidence type="ECO:0000256" key="6">
    <source>
        <dbReference type="ARBA" id="ARBA00022741"/>
    </source>
</evidence>
<comment type="catalytic activity">
    <reaction evidence="11">
        <text>L-seryl-[protein] + ATP = O-phospho-L-seryl-[protein] + ADP + H(+)</text>
        <dbReference type="Rhea" id="RHEA:17989"/>
        <dbReference type="Rhea" id="RHEA-COMP:9863"/>
        <dbReference type="Rhea" id="RHEA-COMP:11604"/>
        <dbReference type="ChEBI" id="CHEBI:15378"/>
        <dbReference type="ChEBI" id="CHEBI:29999"/>
        <dbReference type="ChEBI" id="CHEBI:30616"/>
        <dbReference type="ChEBI" id="CHEBI:83421"/>
        <dbReference type="ChEBI" id="CHEBI:456216"/>
        <dbReference type="EC" id="2.7.11.1"/>
    </reaction>
</comment>
<dbReference type="GO" id="GO:0005737">
    <property type="term" value="C:cytoplasm"/>
    <property type="evidence" value="ECO:0007669"/>
    <property type="project" value="TreeGrafter"/>
</dbReference>
<dbReference type="STRING" id="282301.A0A267E4L6"/>
<organism evidence="15 16">
    <name type="scientific">Macrostomum lignano</name>
    <dbReference type="NCBI Taxonomy" id="282301"/>
    <lineage>
        <taxon>Eukaryota</taxon>
        <taxon>Metazoa</taxon>
        <taxon>Spiralia</taxon>
        <taxon>Lophotrochozoa</taxon>
        <taxon>Platyhelminthes</taxon>
        <taxon>Rhabditophora</taxon>
        <taxon>Macrostomorpha</taxon>
        <taxon>Macrostomida</taxon>
        <taxon>Macrostomidae</taxon>
        <taxon>Macrostomum</taxon>
    </lineage>
</organism>
<gene>
    <name evidence="15" type="ORF">BOX15_Mlig022566g1</name>
</gene>
<evidence type="ECO:0000256" key="10">
    <source>
        <dbReference type="ARBA" id="ARBA00047899"/>
    </source>
</evidence>
<accession>A0A267E4L6</accession>
<dbReference type="InterPro" id="IPR008271">
    <property type="entry name" value="Ser/Thr_kinase_AS"/>
</dbReference>
<evidence type="ECO:0000256" key="7">
    <source>
        <dbReference type="ARBA" id="ARBA00022777"/>
    </source>
</evidence>
<dbReference type="InterPro" id="IPR000719">
    <property type="entry name" value="Prot_kinase_dom"/>
</dbReference>
<evidence type="ECO:0000256" key="11">
    <source>
        <dbReference type="ARBA" id="ARBA00048679"/>
    </source>
</evidence>
<keyword evidence="16" id="KW-1185">Reference proteome</keyword>
<evidence type="ECO:0000256" key="4">
    <source>
        <dbReference type="ARBA" id="ARBA00022527"/>
    </source>
</evidence>
<keyword evidence="5" id="KW-0808">Transferase</keyword>
<dbReference type="InterPro" id="IPR051138">
    <property type="entry name" value="PIM_Ser/Thr_kinase"/>
</dbReference>
<proteinExistence type="inferred from homology"/>
<dbReference type="SUPFAM" id="SSF56112">
    <property type="entry name" value="Protein kinase-like (PK-like)"/>
    <property type="match status" value="1"/>
</dbReference>
<dbReference type="AlphaFoldDB" id="A0A267E4L6"/>
<comment type="similarity">
    <text evidence="13">Belongs to the protein kinase superfamily.</text>
</comment>
<dbReference type="PANTHER" id="PTHR22984">
    <property type="entry name" value="SERINE/THREONINE-PROTEIN KINASE PIM"/>
    <property type="match status" value="1"/>
</dbReference>
<dbReference type="Gene3D" id="3.30.200.20">
    <property type="entry name" value="Phosphorylase Kinase, domain 1"/>
    <property type="match status" value="1"/>
</dbReference>
<evidence type="ECO:0000313" key="16">
    <source>
        <dbReference type="Proteomes" id="UP000215902"/>
    </source>
</evidence>
<dbReference type="PROSITE" id="PS00108">
    <property type="entry name" value="PROTEIN_KINASE_ST"/>
    <property type="match status" value="1"/>
</dbReference>